<dbReference type="EMBL" id="JABBGA010000011">
    <property type="protein sequence ID" value="NML26944.1"/>
    <property type="molecule type" value="Genomic_DNA"/>
</dbReference>
<evidence type="ECO:0008006" key="4">
    <source>
        <dbReference type="Google" id="ProtNLM"/>
    </source>
</evidence>
<dbReference type="PROSITE" id="PS51257">
    <property type="entry name" value="PROKAR_LIPOPROTEIN"/>
    <property type="match status" value="1"/>
</dbReference>
<comment type="caution">
    <text evidence="2">The sequence shown here is derived from an EMBL/GenBank/DDBJ whole genome shotgun (WGS) entry which is preliminary data.</text>
</comment>
<feature type="compositionally biased region" description="Basic and acidic residues" evidence="1">
    <location>
        <begin position="55"/>
        <end position="69"/>
    </location>
</feature>
<dbReference type="Proteomes" id="UP000580043">
    <property type="component" value="Unassembled WGS sequence"/>
</dbReference>
<sequence>MRHIFLAPCLALLAACANTPGERGLYEGLRQENLRRQYEPGRDISRDPAPPSYEAYEKERQRLKEDPLQ</sequence>
<evidence type="ECO:0000256" key="1">
    <source>
        <dbReference type="SAM" id="MobiDB-lite"/>
    </source>
</evidence>
<organism evidence="2 3">
    <name type="scientific">Zoogloea dura</name>
    <dbReference type="NCBI Taxonomy" id="2728840"/>
    <lineage>
        <taxon>Bacteria</taxon>
        <taxon>Pseudomonadati</taxon>
        <taxon>Pseudomonadota</taxon>
        <taxon>Betaproteobacteria</taxon>
        <taxon>Rhodocyclales</taxon>
        <taxon>Zoogloeaceae</taxon>
        <taxon>Zoogloea</taxon>
    </lineage>
</organism>
<dbReference type="AlphaFoldDB" id="A0A848G6U1"/>
<keyword evidence="3" id="KW-1185">Reference proteome</keyword>
<accession>A0A848G6U1</accession>
<protein>
    <recommendedName>
        <fullName evidence="4">Lipoprotein</fullName>
    </recommendedName>
</protein>
<proteinExistence type="predicted"/>
<reference evidence="2 3" key="1">
    <citation type="submission" date="2020-04" db="EMBL/GenBank/DDBJ databases">
        <title>Zoogloea sp. G-4-1-14 isolated from soil.</title>
        <authorList>
            <person name="Dahal R.H."/>
        </authorList>
    </citation>
    <scope>NUCLEOTIDE SEQUENCE [LARGE SCALE GENOMIC DNA]</scope>
    <source>
        <strain evidence="2 3">G-4-1-14</strain>
    </source>
</reference>
<gene>
    <name evidence="2" type="ORF">HHL15_14415</name>
</gene>
<dbReference type="RefSeq" id="WP_169146482.1">
    <property type="nucleotide sequence ID" value="NZ_JABBGA010000011.1"/>
</dbReference>
<name>A0A848G6U1_9RHOO</name>
<evidence type="ECO:0000313" key="2">
    <source>
        <dbReference type="EMBL" id="NML26944.1"/>
    </source>
</evidence>
<feature type="compositionally biased region" description="Basic and acidic residues" evidence="1">
    <location>
        <begin position="37"/>
        <end position="46"/>
    </location>
</feature>
<feature type="region of interest" description="Disordered" evidence="1">
    <location>
        <begin position="37"/>
        <end position="69"/>
    </location>
</feature>
<evidence type="ECO:0000313" key="3">
    <source>
        <dbReference type="Proteomes" id="UP000580043"/>
    </source>
</evidence>